<sequence length="93" mass="10547">MYEISYSLKEVMNDDDATTISSIRDWGPVSYAGSELPDVTTVSTNRDLGAISYGMSMQMLEQQAVREILPFSWFRIAVSKEMKKVELYGPRDV</sequence>
<name>A0A3P7K767_STRVU</name>
<gene>
    <name evidence="1" type="ORF">SVUK_LOCUS56</name>
</gene>
<reference evidence="1 2" key="1">
    <citation type="submission" date="2018-11" db="EMBL/GenBank/DDBJ databases">
        <authorList>
            <consortium name="Pathogen Informatics"/>
        </authorList>
    </citation>
    <scope>NUCLEOTIDE SEQUENCE [LARGE SCALE GENOMIC DNA]</scope>
</reference>
<protein>
    <submittedName>
        <fullName evidence="1">Uncharacterized protein</fullName>
    </submittedName>
</protein>
<dbReference type="Proteomes" id="UP000270094">
    <property type="component" value="Unassembled WGS sequence"/>
</dbReference>
<evidence type="ECO:0000313" key="2">
    <source>
        <dbReference type="Proteomes" id="UP000270094"/>
    </source>
</evidence>
<organism evidence="1 2">
    <name type="scientific">Strongylus vulgaris</name>
    <name type="common">Blood worm</name>
    <dbReference type="NCBI Taxonomy" id="40348"/>
    <lineage>
        <taxon>Eukaryota</taxon>
        <taxon>Metazoa</taxon>
        <taxon>Ecdysozoa</taxon>
        <taxon>Nematoda</taxon>
        <taxon>Chromadorea</taxon>
        <taxon>Rhabditida</taxon>
        <taxon>Rhabditina</taxon>
        <taxon>Rhabditomorpha</taxon>
        <taxon>Strongyloidea</taxon>
        <taxon>Strongylidae</taxon>
        <taxon>Strongylus</taxon>
    </lineage>
</organism>
<accession>A0A3P7K767</accession>
<dbReference type="EMBL" id="UYYB01000077">
    <property type="protein sequence ID" value="VDM65058.1"/>
    <property type="molecule type" value="Genomic_DNA"/>
</dbReference>
<proteinExistence type="predicted"/>
<dbReference type="AlphaFoldDB" id="A0A3P7K767"/>
<keyword evidence="2" id="KW-1185">Reference proteome</keyword>
<evidence type="ECO:0000313" key="1">
    <source>
        <dbReference type="EMBL" id="VDM65058.1"/>
    </source>
</evidence>